<evidence type="ECO:0000313" key="2">
    <source>
        <dbReference type="Proteomes" id="UP001213681"/>
    </source>
</evidence>
<reference evidence="1" key="1">
    <citation type="submission" date="2022-12" db="EMBL/GenBank/DDBJ databases">
        <authorList>
            <person name="Petersen C."/>
        </authorList>
    </citation>
    <scope>NUCLEOTIDE SEQUENCE</scope>
    <source>
        <strain evidence="1">IBT 16125</strain>
    </source>
</reference>
<proteinExistence type="predicted"/>
<dbReference type="PANTHER" id="PTHR42695">
    <property type="entry name" value="GLUTAMINE AMIDOTRANSFERASE YLR126C-RELATED"/>
    <property type="match status" value="1"/>
</dbReference>
<accession>A0AAD6G3S1</accession>
<dbReference type="GO" id="GO:0005829">
    <property type="term" value="C:cytosol"/>
    <property type="evidence" value="ECO:0007669"/>
    <property type="project" value="TreeGrafter"/>
</dbReference>
<dbReference type="EMBL" id="JAPVEA010000005">
    <property type="protein sequence ID" value="KAJ5453429.1"/>
    <property type="molecule type" value="Genomic_DNA"/>
</dbReference>
<dbReference type="PANTHER" id="PTHR42695:SF5">
    <property type="entry name" value="GLUTAMINE AMIDOTRANSFERASE YLR126C-RELATED"/>
    <property type="match status" value="1"/>
</dbReference>
<evidence type="ECO:0000313" key="1">
    <source>
        <dbReference type="EMBL" id="KAJ5453429.1"/>
    </source>
</evidence>
<name>A0AAD6G3S1_9EURO</name>
<dbReference type="InterPro" id="IPR029062">
    <property type="entry name" value="Class_I_gatase-like"/>
</dbReference>
<dbReference type="SUPFAM" id="SSF52317">
    <property type="entry name" value="Class I glutamine amidotransferase-like"/>
    <property type="match status" value="1"/>
</dbReference>
<dbReference type="GeneID" id="81598010"/>
<dbReference type="AlphaFoldDB" id="A0AAD6G3S1"/>
<keyword evidence="1" id="KW-0315">Glutamine amidotransferase</keyword>
<keyword evidence="2" id="KW-1185">Reference proteome</keyword>
<gene>
    <name evidence="1" type="ORF">N7458_004385</name>
</gene>
<dbReference type="Gene3D" id="3.40.50.880">
    <property type="match status" value="2"/>
</dbReference>
<organism evidence="1 2">
    <name type="scientific">Penicillium daleae</name>
    <dbReference type="NCBI Taxonomy" id="63821"/>
    <lineage>
        <taxon>Eukaryota</taxon>
        <taxon>Fungi</taxon>
        <taxon>Dikarya</taxon>
        <taxon>Ascomycota</taxon>
        <taxon>Pezizomycotina</taxon>
        <taxon>Eurotiomycetes</taxon>
        <taxon>Eurotiomycetidae</taxon>
        <taxon>Eurotiales</taxon>
        <taxon>Aspergillaceae</taxon>
        <taxon>Penicillium</taxon>
    </lineage>
</organism>
<reference evidence="1" key="2">
    <citation type="journal article" date="2023" name="IMA Fungus">
        <title>Comparative genomic study of the Penicillium genus elucidates a diverse pangenome and 15 lateral gene transfer events.</title>
        <authorList>
            <person name="Petersen C."/>
            <person name="Sorensen T."/>
            <person name="Nielsen M.R."/>
            <person name="Sondergaard T.E."/>
            <person name="Sorensen J.L."/>
            <person name="Fitzpatrick D.A."/>
            <person name="Frisvad J.C."/>
            <person name="Nielsen K.L."/>
        </authorList>
    </citation>
    <scope>NUCLEOTIDE SEQUENCE</scope>
    <source>
        <strain evidence="1">IBT 16125</strain>
    </source>
</reference>
<comment type="caution">
    <text evidence="1">The sequence shown here is derived from an EMBL/GenBank/DDBJ whole genome shotgun (WGS) entry which is preliminary data.</text>
</comment>
<dbReference type="InterPro" id="IPR044992">
    <property type="entry name" value="ChyE-like"/>
</dbReference>
<sequence>MKVLLLKDYTTGYAWGQLIVDSFMLHITQVPSAQVDICEACGGEALPSVDQYDLIILTGGTFNLLSTSFDEFPAWVQQVLNQIRDLAANRNNTKVLGICWGHQVVQFAHGATLSPLVEGSRGLLKFHKRYITSLAPGFTALAENNEILISESKKILTFQGHPEMTQQIAQELIDTDDGTYRVSVENTVSSVKGIETSHDGGLVWEKIMKWAQS</sequence>
<dbReference type="Proteomes" id="UP001213681">
    <property type="component" value="Unassembled WGS sequence"/>
</dbReference>
<dbReference type="RefSeq" id="XP_056766385.1">
    <property type="nucleotide sequence ID" value="XM_056907767.1"/>
</dbReference>
<protein>
    <submittedName>
        <fullName evidence="1">Class I glutamine amidotransferase-like protein</fullName>
    </submittedName>
</protein>
<dbReference type="PROSITE" id="PS51273">
    <property type="entry name" value="GATASE_TYPE_1"/>
    <property type="match status" value="1"/>
</dbReference>